<evidence type="ECO:0000313" key="7">
    <source>
        <dbReference type="EMBL" id="MFB4195532.1"/>
    </source>
</evidence>
<dbReference type="InterPro" id="IPR009057">
    <property type="entry name" value="Homeodomain-like_sf"/>
</dbReference>
<dbReference type="EMBL" id="JBHGBT010000011">
    <property type="protein sequence ID" value="MFB4195532.1"/>
    <property type="molecule type" value="Genomic_DNA"/>
</dbReference>
<dbReference type="PANTHER" id="PTHR30055">
    <property type="entry name" value="HTH-TYPE TRANSCRIPTIONAL REGULATOR RUTR"/>
    <property type="match status" value="1"/>
</dbReference>
<evidence type="ECO:0000313" key="8">
    <source>
        <dbReference type="Proteomes" id="UP001577267"/>
    </source>
</evidence>
<evidence type="ECO:0000256" key="5">
    <source>
        <dbReference type="SAM" id="MobiDB-lite"/>
    </source>
</evidence>
<dbReference type="InterPro" id="IPR001647">
    <property type="entry name" value="HTH_TetR"/>
</dbReference>
<dbReference type="InterPro" id="IPR039536">
    <property type="entry name" value="TetR_C_Proteobacteria"/>
</dbReference>
<dbReference type="Gene3D" id="1.10.357.10">
    <property type="entry name" value="Tetracycline Repressor, domain 2"/>
    <property type="match status" value="1"/>
</dbReference>
<keyword evidence="2 4" id="KW-0238">DNA-binding</keyword>
<name>A0ABV4ZN28_9ACTN</name>
<keyword evidence="3" id="KW-0804">Transcription</keyword>
<evidence type="ECO:0000256" key="1">
    <source>
        <dbReference type="ARBA" id="ARBA00023015"/>
    </source>
</evidence>
<organism evidence="7 8">
    <name type="scientific">Streptomyces carpaticus</name>
    <dbReference type="NCBI Taxonomy" id="285558"/>
    <lineage>
        <taxon>Bacteria</taxon>
        <taxon>Bacillati</taxon>
        <taxon>Actinomycetota</taxon>
        <taxon>Actinomycetes</taxon>
        <taxon>Kitasatosporales</taxon>
        <taxon>Streptomycetaceae</taxon>
        <taxon>Streptomyces</taxon>
    </lineage>
</organism>
<dbReference type="PROSITE" id="PS50977">
    <property type="entry name" value="HTH_TETR_2"/>
    <property type="match status" value="1"/>
</dbReference>
<dbReference type="PANTHER" id="PTHR30055:SF234">
    <property type="entry name" value="HTH-TYPE TRANSCRIPTIONAL REGULATOR BETI"/>
    <property type="match status" value="1"/>
</dbReference>
<dbReference type="PRINTS" id="PR00455">
    <property type="entry name" value="HTHTETR"/>
</dbReference>
<comment type="caution">
    <text evidence="7">The sequence shown here is derived from an EMBL/GenBank/DDBJ whole genome shotgun (WGS) entry which is preliminary data.</text>
</comment>
<dbReference type="Pfam" id="PF14246">
    <property type="entry name" value="TetR_C_7"/>
    <property type="match status" value="1"/>
</dbReference>
<feature type="DNA-binding region" description="H-T-H motif" evidence="4">
    <location>
        <begin position="46"/>
        <end position="65"/>
    </location>
</feature>
<keyword evidence="1" id="KW-0805">Transcription regulation</keyword>
<dbReference type="SUPFAM" id="SSF46689">
    <property type="entry name" value="Homeodomain-like"/>
    <property type="match status" value="1"/>
</dbReference>
<evidence type="ECO:0000256" key="2">
    <source>
        <dbReference type="ARBA" id="ARBA00023125"/>
    </source>
</evidence>
<proteinExistence type="predicted"/>
<sequence length="208" mass="22623">MVSTGEPSAPRRKRGRPTEAERALRRDEILDAAVRLFTARGFAQVSLDEVAATAHVAKRTIYGYFGDRTEIFIAAVERLRGRALALAEEGEDTLDQLATEIVHTLHSDEAVGLHRLMVTEAYAFPALAERFYRDGPVSYVNALTERLPGHDRDLAGALFSLLLGEPHRQRLLGLRAAPTRAEAGDLATAALVRLGLHGAAPDGPASHR</sequence>
<feature type="region of interest" description="Disordered" evidence="5">
    <location>
        <begin position="1"/>
        <end position="22"/>
    </location>
</feature>
<protein>
    <submittedName>
        <fullName evidence="7">TetR/AcrR family transcriptional regulator</fullName>
    </submittedName>
</protein>
<keyword evidence="8" id="KW-1185">Reference proteome</keyword>
<evidence type="ECO:0000256" key="4">
    <source>
        <dbReference type="PROSITE-ProRule" id="PRU00335"/>
    </source>
</evidence>
<accession>A0ABV4ZN28</accession>
<evidence type="ECO:0000256" key="3">
    <source>
        <dbReference type="ARBA" id="ARBA00023163"/>
    </source>
</evidence>
<reference evidence="7 8" key="1">
    <citation type="submission" date="2024-09" db="EMBL/GenBank/DDBJ databases">
        <title>Draft genome sequence of multifaceted antimicrobials producing Streptomyces sp. strain FH1.</title>
        <authorList>
            <person name="Hassan F."/>
            <person name="Ali H."/>
            <person name="Hassan N."/>
            <person name="Nawaz A."/>
        </authorList>
    </citation>
    <scope>NUCLEOTIDE SEQUENCE [LARGE SCALE GENOMIC DNA]</scope>
    <source>
        <strain evidence="7 8">FH1</strain>
    </source>
</reference>
<dbReference type="InterPro" id="IPR050109">
    <property type="entry name" value="HTH-type_TetR-like_transc_reg"/>
</dbReference>
<feature type="domain" description="HTH tetR-type" evidence="6">
    <location>
        <begin position="23"/>
        <end position="83"/>
    </location>
</feature>
<dbReference type="Proteomes" id="UP001577267">
    <property type="component" value="Unassembled WGS sequence"/>
</dbReference>
<dbReference type="RefSeq" id="WP_375063477.1">
    <property type="nucleotide sequence ID" value="NZ_JBHGBT010000011.1"/>
</dbReference>
<dbReference type="Pfam" id="PF00440">
    <property type="entry name" value="TetR_N"/>
    <property type="match status" value="1"/>
</dbReference>
<evidence type="ECO:0000259" key="6">
    <source>
        <dbReference type="PROSITE" id="PS50977"/>
    </source>
</evidence>
<gene>
    <name evidence="7" type="ORF">ACE11A_14335</name>
</gene>